<dbReference type="AlphaFoldDB" id="A0A248UMP7"/>
<proteinExistence type="predicted"/>
<accession>A0A248UMP7</accession>
<dbReference type="Proteomes" id="UP000215256">
    <property type="component" value="Plasmid unnamed1"/>
</dbReference>
<feature type="region of interest" description="Disordered" evidence="1">
    <location>
        <begin position="101"/>
        <end position="127"/>
    </location>
</feature>
<protein>
    <submittedName>
        <fullName evidence="2">Uncharacterized protein</fullName>
    </submittedName>
</protein>
<keyword evidence="2" id="KW-0614">Plasmid</keyword>
<dbReference type="KEGG" id="och:CES85_3677"/>
<evidence type="ECO:0000313" key="2">
    <source>
        <dbReference type="EMBL" id="ASV88123.1"/>
    </source>
</evidence>
<organism evidence="2 3">
    <name type="scientific">Ochrobactrum quorumnocens</name>
    <dbReference type="NCBI Taxonomy" id="271865"/>
    <lineage>
        <taxon>Bacteria</taxon>
        <taxon>Pseudomonadati</taxon>
        <taxon>Pseudomonadota</taxon>
        <taxon>Alphaproteobacteria</taxon>
        <taxon>Hyphomicrobiales</taxon>
        <taxon>Brucellaceae</taxon>
        <taxon>Brucella/Ochrobactrum group</taxon>
        <taxon>Ochrobactrum</taxon>
    </lineage>
</organism>
<gene>
    <name evidence="2" type="ORF">CES85_3677</name>
</gene>
<evidence type="ECO:0000256" key="1">
    <source>
        <dbReference type="SAM" id="MobiDB-lite"/>
    </source>
</evidence>
<dbReference type="EMBL" id="CP022605">
    <property type="protein sequence ID" value="ASV88123.1"/>
    <property type="molecule type" value="Genomic_DNA"/>
</dbReference>
<reference evidence="2 3" key="1">
    <citation type="submission" date="2017-07" db="EMBL/GenBank/DDBJ databases">
        <title>Phylogenetic study on the rhizospheric bacterium Ochrobactrum sp. A44.</title>
        <authorList>
            <person name="Krzyzanowska D.M."/>
            <person name="Ossowicki A."/>
            <person name="Rajewska M."/>
            <person name="Maciag T."/>
            <person name="Kaczynski Z."/>
            <person name="Czerwicka M."/>
            <person name="Jafra S."/>
        </authorList>
    </citation>
    <scope>NUCLEOTIDE SEQUENCE [LARGE SCALE GENOMIC DNA]</scope>
    <source>
        <strain evidence="2 3">A44</strain>
        <plasmid evidence="2 3">unnamed1</plasmid>
    </source>
</reference>
<evidence type="ECO:0000313" key="3">
    <source>
        <dbReference type="Proteomes" id="UP000215256"/>
    </source>
</evidence>
<sequence length="174" mass="19096">MAKKGKPTMRFPGKHLIEGISSWIQRKKSVSEAEKFLAVKSDDEKLRASGAQSEPAAVSVKIAVKDIHAEDDDALKSKMSEETALETTAINLSEPIKSNISPFPVKASTHFTPEKKTPFPDQGRLPRLASPYENLETDDHLVTDIELATLEAENTRLKRLLNDQLKSSGDGVGD</sequence>
<geneLocation type="plasmid" evidence="2 3">
    <name>unnamed1</name>
</geneLocation>
<name>A0A248UMP7_9HYPH</name>